<accession>A0A2A6RHM3</accession>
<reference evidence="7" key="1">
    <citation type="submission" date="2017-08" db="EMBL/GenBank/DDBJ databases">
        <authorList>
            <person name="Grouzdev D.S."/>
            <person name="Gaisin V.A."/>
            <person name="Rysina M.S."/>
            <person name="Gorlenko V.M."/>
        </authorList>
    </citation>
    <scope>NUCLEOTIDE SEQUENCE [LARGE SCALE GENOMIC DNA]</scope>
    <source>
        <strain evidence="7">Kir15-3F</strain>
    </source>
</reference>
<keyword evidence="7" id="KW-1185">Reference proteome</keyword>
<dbReference type="InterPro" id="IPR001789">
    <property type="entry name" value="Sig_transdc_resp-reg_receiver"/>
</dbReference>
<dbReference type="CDD" id="cd17535">
    <property type="entry name" value="REC_NarL-like"/>
    <property type="match status" value="1"/>
</dbReference>
<dbReference type="Pfam" id="PF00196">
    <property type="entry name" value="GerE"/>
    <property type="match status" value="1"/>
</dbReference>
<dbReference type="PROSITE" id="PS50043">
    <property type="entry name" value="HTH_LUXR_2"/>
    <property type="match status" value="1"/>
</dbReference>
<evidence type="ECO:0000259" key="5">
    <source>
        <dbReference type="PROSITE" id="PS50110"/>
    </source>
</evidence>
<dbReference type="EMBL" id="NQWI01000061">
    <property type="protein sequence ID" value="PDW02577.1"/>
    <property type="molecule type" value="Genomic_DNA"/>
</dbReference>
<dbReference type="SUPFAM" id="SSF52172">
    <property type="entry name" value="CheY-like"/>
    <property type="match status" value="1"/>
</dbReference>
<keyword evidence="1 3" id="KW-0597">Phosphoprotein</keyword>
<dbReference type="InterPro" id="IPR039420">
    <property type="entry name" value="WalR-like"/>
</dbReference>
<dbReference type="SMART" id="SM00421">
    <property type="entry name" value="HTH_LUXR"/>
    <property type="match status" value="1"/>
</dbReference>
<dbReference type="SUPFAM" id="SSF46894">
    <property type="entry name" value="C-terminal effector domain of the bipartite response regulators"/>
    <property type="match status" value="1"/>
</dbReference>
<dbReference type="InterPro" id="IPR016032">
    <property type="entry name" value="Sig_transdc_resp-reg_C-effctor"/>
</dbReference>
<dbReference type="PANTHER" id="PTHR43214:SF43">
    <property type="entry name" value="TWO-COMPONENT RESPONSE REGULATOR"/>
    <property type="match status" value="1"/>
</dbReference>
<feature type="domain" description="Response regulatory" evidence="5">
    <location>
        <begin position="72"/>
        <end position="188"/>
    </location>
</feature>
<dbReference type="AlphaFoldDB" id="A0A2A6RHM3"/>
<feature type="modified residue" description="4-aspartylphosphate" evidence="3">
    <location>
        <position position="123"/>
    </location>
</feature>
<dbReference type="CDD" id="cd06170">
    <property type="entry name" value="LuxR_C_like"/>
    <property type="match status" value="1"/>
</dbReference>
<dbReference type="Gene3D" id="3.40.50.2300">
    <property type="match status" value="1"/>
</dbReference>
<organism evidence="6 7">
    <name type="scientific">Candidatus Viridilinea mediisalina</name>
    <dbReference type="NCBI Taxonomy" id="2024553"/>
    <lineage>
        <taxon>Bacteria</taxon>
        <taxon>Bacillati</taxon>
        <taxon>Chloroflexota</taxon>
        <taxon>Chloroflexia</taxon>
        <taxon>Chloroflexales</taxon>
        <taxon>Chloroflexineae</taxon>
        <taxon>Oscillochloridaceae</taxon>
        <taxon>Candidatus Viridilinea</taxon>
    </lineage>
</organism>
<gene>
    <name evidence="6" type="ORF">CJ255_13315</name>
</gene>
<dbReference type="InterPro" id="IPR000792">
    <property type="entry name" value="Tscrpt_reg_LuxR_C"/>
</dbReference>
<proteinExistence type="predicted"/>
<dbReference type="InterPro" id="IPR011006">
    <property type="entry name" value="CheY-like_superfamily"/>
</dbReference>
<dbReference type="GO" id="GO:0000160">
    <property type="term" value="P:phosphorelay signal transduction system"/>
    <property type="evidence" value="ECO:0007669"/>
    <property type="project" value="InterPro"/>
</dbReference>
<evidence type="ECO:0008006" key="8">
    <source>
        <dbReference type="Google" id="ProtNLM"/>
    </source>
</evidence>
<dbReference type="SMART" id="SM00448">
    <property type="entry name" value="REC"/>
    <property type="match status" value="1"/>
</dbReference>
<protein>
    <recommendedName>
        <fullName evidence="8">DNA-binding response regulator</fullName>
    </recommendedName>
</protein>
<dbReference type="PROSITE" id="PS50110">
    <property type="entry name" value="RESPONSE_REGULATORY"/>
    <property type="match status" value="1"/>
</dbReference>
<evidence type="ECO:0000256" key="1">
    <source>
        <dbReference type="ARBA" id="ARBA00022553"/>
    </source>
</evidence>
<evidence type="ECO:0000259" key="4">
    <source>
        <dbReference type="PROSITE" id="PS50043"/>
    </source>
</evidence>
<dbReference type="InterPro" id="IPR058245">
    <property type="entry name" value="NreC/VraR/RcsB-like_REC"/>
</dbReference>
<evidence type="ECO:0000313" key="7">
    <source>
        <dbReference type="Proteomes" id="UP000220527"/>
    </source>
</evidence>
<dbReference type="PANTHER" id="PTHR43214">
    <property type="entry name" value="TWO-COMPONENT RESPONSE REGULATOR"/>
    <property type="match status" value="1"/>
</dbReference>
<evidence type="ECO:0000256" key="2">
    <source>
        <dbReference type="ARBA" id="ARBA00023125"/>
    </source>
</evidence>
<dbReference type="GO" id="GO:0006355">
    <property type="term" value="P:regulation of DNA-templated transcription"/>
    <property type="evidence" value="ECO:0007669"/>
    <property type="project" value="InterPro"/>
</dbReference>
<name>A0A2A6RHM3_9CHLR</name>
<dbReference type="PRINTS" id="PR00038">
    <property type="entry name" value="HTHLUXR"/>
</dbReference>
<keyword evidence="2" id="KW-0238">DNA-binding</keyword>
<evidence type="ECO:0000313" key="6">
    <source>
        <dbReference type="EMBL" id="PDW02577.1"/>
    </source>
</evidence>
<dbReference type="Proteomes" id="UP000220527">
    <property type="component" value="Unassembled WGS sequence"/>
</dbReference>
<sequence>MPKPALRPFTLPTLAEPVEANVGNVELAEPVEANVGNVELAEPVEANVGAHDSPFPLSSLLNPSLKAQPMTSILLVDDHPMVRGGLKTALGVVAGWTVIGEADNGQQGLALVQRCRPDILIVDLQMPGMSGMEVLRSVVASVPSTRVIVFSMHAEDAYVREALDLGAHGYVLKDADASELINAIRTVSQGGRYLSPLLAERMINAYLGHVPDAGGIGWMDVLTKRERQILVLAGQGLNAVEIGERLTISPRTAETHRTNLMRKLGLKGLRELERFAREQGLLEAS</sequence>
<dbReference type="Pfam" id="PF00072">
    <property type="entry name" value="Response_reg"/>
    <property type="match status" value="1"/>
</dbReference>
<comment type="caution">
    <text evidence="6">The sequence shown here is derived from an EMBL/GenBank/DDBJ whole genome shotgun (WGS) entry which is preliminary data.</text>
</comment>
<feature type="domain" description="HTH luxR-type" evidence="4">
    <location>
        <begin position="215"/>
        <end position="280"/>
    </location>
</feature>
<dbReference type="GO" id="GO:0003677">
    <property type="term" value="F:DNA binding"/>
    <property type="evidence" value="ECO:0007669"/>
    <property type="project" value="UniProtKB-KW"/>
</dbReference>
<evidence type="ECO:0000256" key="3">
    <source>
        <dbReference type="PROSITE-ProRule" id="PRU00169"/>
    </source>
</evidence>